<accession>A0A8S0WK77</accession>
<dbReference type="EMBL" id="CACVBS010000044">
    <property type="protein sequence ID" value="CAA7264417.1"/>
    <property type="molecule type" value="Genomic_DNA"/>
</dbReference>
<sequence>MHVANLCYVTLQLGYALRHGIYPAVVLRSLTWHTKGPLRPTSGSSLIITSSFSRFRAFSTYSYRLMTTTFTERTHPESPASWVLIYILIQFGKQNFPNALDESFLLSLLPPLSMSWALRCLRIGHSHEHTPRPFRTENPVNVGLALVNSTAACQLNSPLHFDKRLRLDQSTLLSVVIWECVHSSCKGRGASGPT</sequence>
<name>A0A8S0WK77_CYCAE</name>
<organism evidence="1 2">
    <name type="scientific">Cyclocybe aegerita</name>
    <name type="common">Black poplar mushroom</name>
    <name type="synonym">Agrocybe aegerita</name>
    <dbReference type="NCBI Taxonomy" id="1973307"/>
    <lineage>
        <taxon>Eukaryota</taxon>
        <taxon>Fungi</taxon>
        <taxon>Dikarya</taxon>
        <taxon>Basidiomycota</taxon>
        <taxon>Agaricomycotina</taxon>
        <taxon>Agaricomycetes</taxon>
        <taxon>Agaricomycetidae</taxon>
        <taxon>Agaricales</taxon>
        <taxon>Agaricineae</taxon>
        <taxon>Bolbitiaceae</taxon>
        <taxon>Cyclocybe</taxon>
    </lineage>
</organism>
<dbReference type="Proteomes" id="UP000467700">
    <property type="component" value="Unassembled WGS sequence"/>
</dbReference>
<proteinExistence type="predicted"/>
<evidence type="ECO:0000313" key="1">
    <source>
        <dbReference type="EMBL" id="CAA7264417.1"/>
    </source>
</evidence>
<keyword evidence="2" id="KW-1185">Reference proteome</keyword>
<evidence type="ECO:0000313" key="2">
    <source>
        <dbReference type="Proteomes" id="UP000467700"/>
    </source>
</evidence>
<protein>
    <submittedName>
        <fullName evidence="1">Uncharacterized protein</fullName>
    </submittedName>
</protein>
<dbReference type="AlphaFoldDB" id="A0A8S0WK77"/>
<gene>
    <name evidence="1" type="ORF">AAE3_LOCUS6649</name>
</gene>
<comment type="caution">
    <text evidence="1">The sequence shown here is derived from an EMBL/GenBank/DDBJ whole genome shotgun (WGS) entry which is preliminary data.</text>
</comment>
<reference evidence="1 2" key="1">
    <citation type="submission" date="2020-01" db="EMBL/GenBank/DDBJ databases">
        <authorList>
            <person name="Gupta K D."/>
        </authorList>
    </citation>
    <scope>NUCLEOTIDE SEQUENCE [LARGE SCALE GENOMIC DNA]</scope>
</reference>